<dbReference type="PRINTS" id="PR00412">
    <property type="entry name" value="EPOXHYDRLASE"/>
</dbReference>
<dbReference type="InterPro" id="IPR029058">
    <property type="entry name" value="AB_hydrolase_fold"/>
</dbReference>
<accession>A0A1L3F931</accession>
<dbReference type="RefSeq" id="WP_071910979.1">
    <property type="nucleotide sequence ID" value="NZ_CP017637.1"/>
</dbReference>
<dbReference type="PRINTS" id="PR00111">
    <property type="entry name" value="ABHYDROLASE"/>
</dbReference>
<organism evidence="2 3">
    <name type="scientific">Bradyrhizobium japonicum</name>
    <dbReference type="NCBI Taxonomy" id="375"/>
    <lineage>
        <taxon>Bacteria</taxon>
        <taxon>Pseudomonadati</taxon>
        <taxon>Pseudomonadota</taxon>
        <taxon>Alphaproteobacteria</taxon>
        <taxon>Hyphomicrobiales</taxon>
        <taxon>Nitrobacteraceae</taxon>
        <taxon>Bradyrhizobium</taxon>
    </lineage>
</organism>
<dbReference type="GO" id="GO:0016787">
    <property type="term" value="F:hydrolase activity"/>
    <property type="evidence" value="ECO:0007669"/>
    <property type="project" value="UniProtKB-KW"/>
</dbReference>
<dbReference type="InterPro" id="IPR050266">
    <property type="entry name" value="AB_hydrolase_sf"/>
</dbReference>
<dbReference type="InterPro" id="IPR000073">
    <property type="entry name" value="AB_hydrolase_1"/>
</dbReference>
<sequence>MFLGFSSHLIESRTGDIFVLRGGAGPPVLLLHGFPETHMMWRTIAPLLAVDFSVICADLPGYGRSACLPDEPRTRYSKRSMAEALVEAMATLGHDRFAVVGHDRGGRVAYRMALDHKYVVSKLVVLDVIPTGMLWDRADARLTLSFWPFSLLAQPEPLPERLIGSCPEAVIDNALASWGSPPHVFPPDIRTAYVEALSDPAHIHAICEEYRAAASIDRDHDREDMKARRRIACPLLALWSEMGGLNSWYLEEGGPLAIWRALADNVEGGPVAGGHFFPEENPEDTANRLRAFLLS</sequence>
<dbReference type="InterPro" id="IPR000639">
    <property type="entry name" value="Epox_hydrolase-like"/>
</dbReference>
<dbReference type="Proteomes" id="UP000181962">
    <property type="component" value="Chromosome"/>
</dbReference>
<dbReference type="Gene3D" id="3.40.50.1820">
    <property type="entry name" value="alpha/beta hydrolase"/>
    <property type="match status" value="1"/>
</dbReference>
<protein>
    <submittedName>
        <fullName evidence="2">Alpha/beta hydrolase</fullName>
    </submittedName>
</protein>
<dbReference type="OrthoDB" id="9812774at2"/>
<evidence type="ECO:0000259" key="1">
    <source>
        <dbReference type="Pfam" id="PF00561"/>
    </source>
</evidence>
<evidence type="ECO:0000313" key="2">
    <source>
        <dbReference type="EMBL" id="APG09807.1"/>
    </source>
</evidence>
<dbReference type="PANTHER" id="PTHR43798">
    <property type="entry name" value="MONOACYLGLYCEROL LIPASE"/>
    <property type="match status" value="1"/>
</dbReference>
<feature type="domain" description="AB hydrolase-1" evidence="1">
    <location>
        <begin position="26"/>
        <end position="139"/>
    </location>
</feature>
<dbReference type="Pfam" id="PF00561">
    <property type="entry name" value="Abhydrolase_1"/>
    <property type="match status" value="1"/>
</dbReference>
<dbReference type="AlphaFoldDB" id="A0A1L3F931"/>
<name>A0A1L3F931_BRAJP</name>
<gene>
    <name evidence="2" type="ORF">BKD09_15820</name>
</gene>
<keyword evidence="2" id="KW-0378">Hydrolase</keyword>
<evidence type="ECO:0000313" key="3">
    <source>
        <dbReference type="Proteomes" id="UP000181962"/>
    </source>
</evidence>
<dbReference type="EMBL" id="CP017637">
    <property type="protein sequence ID" value="APG09807.1"/>
    <property type="molecule type" value="Genomic_DNA"/>
</dbReference>
<proteinExistence type="predicted"/>
<reference evidence="2 3" key="1">
    <citation type="submission" date="2016-11" db="EMBL/GenBank/DDBJ databases">
        <title>Complete Genome Sequence of Bradyrhizobium sp. strain J5, an isolated from soybean nodule in Hokkaido.</title>
        <authorList>
            <person name="Kanehara K."/>
        </authorList>
    </citation>
    <scope>NUCLEOTIDE SEQUENCE [LARGE SCALE GENOMIC DNA]</scope>
    <source>
        <strain evidence="2 3">J5</strain>
    </source>
</reference>
<dbReference type="SUPFAM" id="SSF53474">
    <property type="entry name" value="alpha/beta-Hydrolases"/>
    <property type="match status" value="1"/>
</dbReference>